<reference evidence="1" key="1">
    <citation type="submission" date="2023-06" db="EMBL/GenBank/DDBJ databases">
        <authorList>
            <consortium name="Lawrence Berkeley National Laboratory"/>
            <person name="Ahrendt S."/>
            <person name="Sahu N."/>
            <person name="Indic B."/>
            <person name="Wong-Bajracharya J."/>
            <person name="Merenyi Z."/>
            <person name="Ke H.-M."/>
            <person name="Monk M."/>
            <person name="Kocsube S."/>
            <person name="Drula E."/>
            <person name="Lipzen A."/>
            <person name="Balint B."/>
            <person name="Henrissat B."/>
            <person name="Andreopoulos B."/>
            <person name="Martin F.M."/>
            <person name="Harder C.B."/>
            <person name="Rigling D."/>
            <person name="Ford K.L."/>
            <person name="Foster G.D."/>
            <person name="Pangilinan J."/>
            <person name="Papanicolaou A."/>
            <person name="Barry K."/>
            <person name="LaButti K."/>
            <person name="Viragh M."/>
            <person name="Koriabine M."/>
            <person name="Yan M."/>
            <person name="Riley R."/>
            <person name="Champramary S."/>
            <person name="Plett K.L."/>
            <person name="Tsai I.J."/>
            <person name="Slot J."/>
            <person name="Sipos G."/>
            <person name="Plett J."/>
            <person name="Nagy L.G."/>
            <person name="Grigoriev I.V."/>
        </authorList>
    </citation>
    <scope>NUCLEOTIDE SEQUENCE</scope>
    <source>
        <strain evidence="1">FPL87.14</strain>
    </source>
</reference>
<dbReference type="Proteomes" id="UP001175226">
    <property type="component" value="Unassembled WGS sequence"/>
</dbReference>
<sequence>MAGQYDQKVYVQLMSTLGHGYPLWLPDYDPDLPPTYPKDGTRVGDLGYLTDGGGFEYLFNVCTDASNPSNSGRVPPDFVPLTDIPEPAVEKQLEMHEKNKVLTASSERLSTRPGQNLPIRIKFEAGRGYEFTCSAAQAAILVLPDGAERYDSAFPHLLEAYAAANAHSWYKYLNGPAQQRQIRNGMLYLVTGFDKCPSWGRACYSRPSDSPSILLKFSATGLDSSMRYSWDVQQDIYAQSYSAGAPGKPASQTIFLRGYSISVRPDPSFQGLIIGSVTSSRRSIPKSSKRRRQSIGYRGGVNDKPNIDSSFDIPYSHVNRQTNTSVKISSKPYEVNTINPSVLVNSYILEHFTSAQVALTHDGHWMGMVEEGQNPLAAQFASHAIENNLLSVSKLDVPTANAWVAKGTTLNFETPTPLALQH</sequence>
<name>A0AA39JYW0_9AGAR</name>
<keyword evidence="2" id="KW-1185">Reference proteome</keyword>
<comment type="caution">
    <text evidence="1">The sequence shown here is derived from an EMBL/GenBank/DDBJ whole genome shotgun (WGS) entry which is preliminary data.</text>
</comment>
<dbReference type="AlphaFoldDB" id="A0AA39JYW0"/>
<evidence type="ECO:0000313" key="2">
    <source>
        <dbReference type="Proteomes" id="UP001175226"/>
    </source>
</evidence>
<accession>A0AA39JYW0</accession>
<protein>
    <submittedName>
        <fullName evidence="1">Uncharacterized protein</fullName>
    </submittedName>
</protein>
<evidence type="ECO:0000313" key="1">
    <source>
        <dbReference type="EMBL" id="KAK0451476.1"/>
    </source>
</evidence>
<organism evidence="1 2">
    <name type="scientific">Armillaria borealis</name>
    <dbReference type="NCBI Taxonomy" id="47425"/>
    <lineage>
        <taxon>Eukaryota</taxon>
        <taxon>Fungi</taxon>
        <taxon>Dikarya</taxon>
        <taxon>Basidiomycota</taxon>
        <taxon>Agaricomycotina</taxon>
        <taxon>Agaricomycetes</taxon>
        <taxon>Agaricomycetidae</taxon>
        <taxon>Agaricales</taxon>
        <taxon>Marasmiineae</taxon>
        <taxon>Physalacriaceae</taxon>
        <taxon>Armillaria</taxon>
    </lineage>
</organism>
<proteinExistence type="predicted"/>
<dbReference type="EMBL" id="JAUEPT010000005">
    <property type="protein sequence ID" value="KAK0451476.1"/>
    <property type="molecule type" value="Genomic_DNA"/>
</dbReference>
<gene>
    <name evidence="1" type="ORF">EV421DRAFT_1034001</name>
</gene>